<evidence type="ECO:0000313" key="3">
    <source>
        <dbReference type="Proteomes" id="UP001372338"/>
    </source>
</evidence>
<dbReference type="AlphaFoldDB" id="A0AAN9EEC6"/>
<accession>A0AAN9EEC6</accession>
<dbReference type="PANTHER" id="PTHR36045">
    <property type="entry name" value="OS04G0558500 PROTEIN"/>
    <property type="match status" value="1"/>
</dbReference>
<keyword evidence="3" id="KW-1185">Reference proteome</keyword>
<name>A0AAN9EEC6_CROPI</name>
<gene>
    <name evidence="2" type="ORF">RIF29_29190</name>
</gene>
<feature type="region of interest" description="Disordered" evidence="1">
    <location>
        <begin position="52"/>
        <end position="78"/>
    </location>
</feature>
<protein>
    <submittedName>
        <fullName evidence="2">Uncharacterized protein</fullName>
    </submittedName>
</protein>
<comment type="caution">
    <text evidence="2">The sequence shown here is derived from an EMBL/GenBank/DDBJ whole genome shotgun (WGS) entry which is preliminary data.</text>
</comment>
<dbReference type="PANTHER" id="PTHR36045:SF2">
    <property type="entry name" value="OS04G0558500 PROTEIN"/>
    <property type="match status" value="1"/>
</dbReference>
<evidence type="ECO:0000313" key="2">
    <source>
        <dbReference type="EMBL" id="KAK7255771.1"/>
    </source>
</evidence>
<evidence type="ECO:0000256" key="1">
    <source>
        <dbReference type="SAM" id="MobiDB-lite"/>
    </source>
</evidence>
<dbReference type="Proteomes" id="UP001372338">
    <property type="component" value="Unassembled WGS sequence"/>
</dbReference>
<proteinExistence type="predicted"/>
<sequence length="131" mass="14691">MVEEEEDDDLDLETLESDIKQMAQKLLEYRATLPDHLNNTLVSVLAAHRPLLPPPSHPGTSEQNIFRGDSSSASEDSQIAKKVKLLNGKISSNCSAMPIVLKNMKECIAKIDKLYSYNEIRHPAFKRKRSG</sequence>
<reference evidence="2 3" key="1">
    <citation type="submission" date="2024-01" db="EMBL/GenBank/DDBJ databases">
        <title>The genomes of 5 underutilized Papilionoideae crops provide insights into root nodulation and disease resistanc.</title>
        <authorList>
            <person name="Yuan L."/>
        </authorList>
    </citation>
    <scope>NUCLEOTIDE SEQUENCE [LARGE SCALE GENOMIC DNA]</scope>
    <source>
        <strain evidence="2">ZHUSHIDOU_FW_LH</strain>
        <tissue evidence="2">Leaf</tissue>
    </source>
</reference>
<feature type="compositionally biased region" description="Polar residues" evidence="1">
    <location>
        <begin position="58"/>
        <end position="77"/>
    </location>
</feature>
<organism evidence="2 3">
    <name type="scientific">Crotalaria pallida</name>
    <name type="common">Smooth rattlebox</name>
    <name type="synonym">Crotalaria striata</name>
    <dbReference type="NCBI Taxonomy" id="3830"/>
    <lineage>
        <taxon>Eukaryota</taxon>
        <taxon>Viridiplantae</taxon>
        <taxon>Streptophyta</taxon>
        <taxon>Embryophyta</taxon>
        <taxon>Tracheophyta</taxon>
        <taxon>Spermatophyta</taxon>
        <taxon>Magnoliopsida</taxon>
        <taxon>eudicotyledons</taxon>
        <taxon>Gunneridae</taxon>
        <taxon>Pentapetalae</taxon>
        <taxon>rosids</taxon>
        <taxon>fabids</taxon>
        <taxon>Fabales</taxon>
        <taxon>Fabaceae</taxon>
        <taxon>Papilionoideae</taxon>
        <taxon>50 kb inversion clade</taxon>
        <taxon>genistoids sensu lato</taxon>
        <taxon>core genistoids</taxon>
        <taxon>Crotalarieae</taxon>
        <taxon>Crotalaria</taxon>
    </lineage>
</organism>
<dbReference type="EMBL" id="JAYWIO010000006">
    <property type="protein sequence ID" value="KAK7255771.1"/>
    <property type="molecule type" value="Genomic_DNA"/>
</dbReference>